<dbReference type="HOGENOM" id="CLU_2556474_0_0_0"/>
<dbReference type="OrthoDB" id="9800361at2"/>
<dbReference type="STRING" id="234267.Acid_6562"/>
<dbReference type="GO" id="GO:0016151">
    <property type="term" value="F:nickel cation binding"/>
    <property type="evidence" value="ECO:0007669"/>
    <property type="project" value="InterPro"/>
</dbReference>
<evidence type="ECO:0000256" key="1">
    <source>
        <dbReference type="ARBA" id="ARBA00022596"/>
    </source>
</evidence>
<dbReference type="InterPro" id="IPR000688">
    <property type="entry name" value="HypA/HybF"/>
</dbReference>
<dbReference type="AlphaFoldDB" id="Q01S86"/>
<dbReference type="PANTHER" id="PTHR34535:SF3">
    <property type="entry name" value="HYDROGENASE MATURATION FACTOR HYPA"/>
    <property type="match status" value="1"/>
</dbReference>
<keyword evidence="1" id="KW-0533">Nickel</keyword>
<dbReference type="GO" id="GO:0008270">
    <property type="term" value="F:zinc ion binding"/>
    <property type="evidence" value="ECO:0007669"/>
    <property type="project" value="TreeGrafter"/>
</dbReference>
<dbReference type="FunCoup" id="Q01S86">
    <property type="interactions" value="58"/>
</dbReference>
<dbReference type="PIRSF" id="PIRSF004761">
    <property type="entry name" value="Hydrgn_mat_HypA"/>
    <property type="match status" value="1"/>
</dbReference>
<dbReference type="InParanoid" id="Q01S86"/>
<dbReference type="Gene3D" id="3.30.2320.50">
    <property type="match status" value="1"/>
</dbReference>
<gene>
    <name evidence="4" type="ordered locus">Acid_6562</name>
</gene>
<protein>
    <submittedName>
        <fullName evidence="4">Zn finger protein HypA/HybF (Possibly regulating hydrogenase expression)-like protein</fullName>
    </submittedName>
</protein>
<dbReference type="Pfam" id="PF01155">
    <property type="entry name" value="HypA"/>
    <property type="match status" value="1"/>
</dbReference>
<keyword evidence="3" id="KW-0862">Zinc</keyword>
<organism evidence="4">
    <name type="scientific">Solibacter usitatus (strain Ellin6076)</name>
    <dbReference type="NCBI Taxonomy" id="234267"/>
    <lineage>
        <taxon>Bacteria</taxon>
        <taxon>Pseudomonadati</taxon>
        <taxon>Acidobacteriota</taxon>
        <taxon>Terriglobia</taxon>
        <taxon>Bryobacterales</taxon>
        <taxon>Solibacteraceae</taxon>
        <taxon>Candidatus Solibacter</taxon>
    </lineage>
</organism>
<sequence length="82" mass="8747">MHELSIAMSIVEVASEEARRQGGARVDAVHLKLGALSGVVKEALLFSWDLACEESPVAGARLEIEEARGSELEVTALEIEDG</sequence>
<reference evidence="4" key="1">
    <citation type="submission" date="2006-10" db="EMBL/GenBank/DDBJ databases">
        <title>Complete sequence of Solibacter usitatus Ellin6076.</title>
        <authorList>
            <consortium name="US DOE Joint Genome Institute"/>
            <person name="Copeland A."/>
            <person name="Lucas S."/>
            <person name="Lapidus A."/>
            <person name="Barry K."/>
            <person name="Detter J.C."/>
            <person name="Glavina del Rio T."/>
            <person name="Hammon N."/>
            <person name="Israni S."/>
            <person name="Dalin E."/>
            <person name="Tice H."/>
            <person name="Pitluck S."/>
            <person name="Thompson L.S."/>
            <person name="Brettin T."/>
            <person name="Bruce D."/>
            <person name="Han C."/>
            <person name="Tapia R."/>
            <person name="Gilna P."/>
            <person name="Schmutz J."/>
            <person name="Larimer F."/>
            <person name="Land M."/>
            <person name="Hauser L."/>
            <person name="Kyrpides N."/>
            <person name="Mikhailova N."/>
            <person name="Janssen P.H."/>
            <person name="Kuske C.R."/>
            <person name="Richardson P."/>
        </authorList>
    </citation>
    <scope>NUCLEOTIDE SEQUENCE</scope>
    <source>
        <strain evidence="4">Ellin6076</strain>
    </source>
</reference>
<evidence type="ECO:0000313" key="4">
    <source>
        <dbReference type="EMBL" id="ABJ87484.1"/>
    </source>
</evidence>
<dbReference type="GO" id="GO:0051604">
    <property type="term" value="P:protein maturation"/>
    <property type="evidence" value="ECO:0007669"/>
    <property type="project" value="InterPro"/>
</dbReference>
<dbReference type="EMBL" id="CP000473">
    <property type="protein sequence ID" value="ABJ87484.1"/>
    <property type="molecule type" value="Genomic_DNA"/>
</dbReference>
<name>Q01S86_SOLUE</name>
<evidence type="ECO:0000256" key="2">
    <source>
        <dbReference type="ARBA" id="ARBA00022723"/>
    </source>
</evidence>
<proteinExistence type="predicted"/>
<keyword evidence="2" id="KW-0479">Metal-binding</keyword>
<dbReference type="PANTHER" id="PTHR34535">
    <property type="entry name" value="HYDROGENASE MATURATION FACTOR HYPA"/>
    <property type="match status" value="1"/>
</dbReference>
<accession>Q01S86</accession>
<evidence type="ECO:0000256" key="3">
    <source>
        <dbReference type="ARBA" id="ARBA00022833"/>
    </source>
</evidence>
<dbReference type="eggNOG" id="COG0375">
    <property type="taxonomic scope" value="Bacteria"/>
</dbReference>
<dbReference type="KEGG" id="sus:Acid_6562"/>